<keyword evidence="3" id="KW-1185">Reference proteome</keyword>
<reference evidence="2 3" key="1">
    <citation type="submission" date="2024-10" db="EMBL/GenBank/DDBJ databases">
        <title>The Natural Products Discovery Center: Release of the First 8490 Sequenced Strains for Exploring Actinobacteria Biosynthetic Diversity.</title>
        <authorList>
            <person name="Kalkreuter E."/>
            <person name="Kautsar S.A."/>
            <person name="Yang D."/>
            <person name="Bader C.D."/>
            <person name="Teijaro C.N."/>
            <person name="Fluegel L."/>
            <person name="Davis C.M."/>
            <person name="Simpson J.R."/>
            <person name="Lauterbach L."/>
            <person name="Steele A.D."/>
            <person name="Gui C."/>
            <person name="Meng S."/>
            <person name="Li G."/>
            <person name="Viehrig K."/>
            <person name="Ye F."/>
            <person name="Su P."/>
            <person name="Kiefer A.F."/>
            <person name="Nichols A."/>
            <person name="Cepeda A.J."/>
            <person name="Yan W."/>
            <person name="Fan B."/>
            <person name="Jiang Y."/>
            <person name="Adhikari A."/>
            <person name="Zheng C.-J."/>
            <person name="Schuster L."/>
            <person name="Cowan T.M."/>
            <person name="Smanski M.J."/>
            <person name="Chevrette M.G."/>
            <person name="De Carvalho L.P.S."/>
            <person name="Shen B."/>
        </authorList>
    </citation>
    <scope>NUCLEOTIDE SEQUENCE [LARGE SCALE GENOMIC DNA]</scope>
    <source>
        <strain evidence="2 3">NPDC017990</strain>
    </source>
</reference>
<accession>A0ABW7QMU8</accession>
<dbReference type="RefSeq" id="WP_397711820.1">
    <property type="nucleotide sequence ID" value="NZ_JBIRGN010000003.1"/>
</dbReference>
<dbReference type="Proteomes" id="UP001610818">
    <property type="component" value="Unassembled WGS sequence"/>
</dbReference>
<evidence type="ECO:0000259" key="1">
    <source>
        <dbReference type="Pfam" id="PF20906"/>
    </source>
</evidence>
<dbReference type="SUPFAM" id="SSF160991">
    <property type="entry name" value="CV3147-like"/>
    <property type="match status" value="1"/>
</dbReference>
<gene>
    <name evidence="2" type="ORF">ACH4F9_14930</name>
</gene>
<name>A0ABW7QMU8_9ACTN</name>
<dbReference type="Gene3D" id="2.40.390.10">
    <property type="entry name" value="CV3147-like"/>
    <property type="match status" value="1"/>
</dbReference>
<evidence type="ECO:0000313" key="3">
    <source>
        <dbReference type="Proteomes" id="UP001610818"/>
    </source>
</evidence>
<comment type="caution">
    <text evidence="2">The sequence shown here is derived from an EMBL/GenBank/DDBJ whole genome shotgun (WGS) entry which is preliminary data.</text>
</comment>
<feature type="domain" description="S-Me-THD-like C-terminal" evidence="1">
    <location>
        <begin position="33"/>
        <end position="137"/>
    </location>
</feature>
<sequence>MTRSTDVPHAVINQAAGRRSATTRARWSTCCAVRRGFHARAGHARIEGTRKDAGRTLEPGFQNEYLLATRDGVTVATTPDPICVLDSETGDPVTTEGLRYGLRVSVFAARCDPRWTTPAGLALAGPRCFGDEVDYLPCGSSVS</sequence>
<dbReference type="Pfam" id="PF20906">
    <property type="entry name" value="S-Me-THD_C"/>
    <property type="match status" value="1"/>
</dbReference>
<protein>
    <recommendedName>
        <fullName evidence="1">S-Me-THD-like C-terminal domain-containing protein</fullName>
    </recommendedName>
</protein>
<organism evidence="2 3">
    <name type="scientific">Streptomyces longisporoflavus</name>
    <dbReference type="NCBI Taxonomy" id="28044"/>
    <lineage>
        <taxon>Bacteria</taxon>
        <taxon>Bacillati</taxon>
        <taxon>Actinomycetota</taxon>
        <taxon>Actinomycetes</taxon>
        <taxon>Kitasatosporales</taxon>
        <taxon>Streptomycetaceae</taxon>
        <taxon>Streptomyces</taxon>
    </lineage>
</organism>
<evidence type="ECO:0000313" key="2">
    <source>
        <dbReference type="EMBL" id="MFH8546292.1"/>
    </source>
</evidence>
<dbReference type="EMBL" id="JBIRGQ010000003">
    <property type="protein sequence ID" value="MFH8546292.1"/>
    <property type="molecule type" value="Genomic_DNA"/>
</dbReference>
<dbReference type="InterPro" id="IPR024071">
    <property type="entry name" value="S-Me-THD_C_sf"/>
</dbReference>
<dbReference type="InterPro" id="IPR048350">
    <property type="entry name" value="S-Me-THD-like_C"/>
</dbReference>
<proteinExistence type="predicted"/>